<dbReference type="PANTHER" id="PTHR30086">
    <property type="entry name" value="ARGININE EXPORTER PROTEIN ARGO"/>
    <property type="match status" value="1"/>
</dbReference>
<dbReference type="OrthoDB" id="9807053at2"/>
<evidence type="ECO:0000256" key="5">
    <source>
        <dbReference type="ARBA" id="ARBA00023136"/>
    </source>
</evidence>
<name>A0A290HTL2_9BACT</name>
<feature type="transmembrane region" description="Helical" evidence="6">
    <location>
        <begin position="41"/>
        <end position="66"/>
    </location>
</feature>
<evidence type="ECO:0000256" key="4">
    <source>
        <dbReference type="ARBA" id="ARBA00022989"/>
    </source>
</evidence>
<organism evidence="7 8">
    <name type="scientific">Sulfurospirillum diekertiae</name>
    <dbReference type="NCBI Taxonomy" id="1854492"/>
    <lineage>
        <taxon>Bacteria</taxon>
        <taxon>Pseudomonadati</taxon>
        <taxon>Campylobacterota</taxon>
        <taxon>Epsilonproteobacteria</taxon>
        <taxon>Campylobacterales</taxon>
        <taxon>Sulfurospirillaceae</taxon>
        <taxon>Sulfurospirillum</taxon>
    </lineage>
</organism>
<dbReference type="PANTHER" id="PTHR30086:SF20">
    <property type="entry name" value="ARGININE EXPORTER PROTEIN ARGO-RELATED"/>
    <property type="match status" value="1"/>
</dbReference>
<evidence type="ECO:0000313" key="8">
    <source>
        <dbReference type="Proteomes" id="UP000217349"/>
    </source>
</evidence>
<keyword evidence="5 6" id="KW-0472">Membrane</keyword>
<dbReference type="KEGG" id="sulj:SJPD1_1869"/>
<feature type="transmembrane region" description="Helical" evidence="6">
    <location>
        <begin position="6"/>
        <end position="29"/>
    </location>
</feature>
<comment type="subcellular location">
    <subcellularLocation>
        <location evidence="1">Cell membrane</location>
        <topology evidence="1">Multi-pass membrane protein</topology>
    </subcellularLocation>
</comment>
<reference evidence="8" key="1">
    <citation type="submission" date="2017-09" db="EMBL/GenBank/DDBJ databases">
        <title>The complete genome of Sulfurospirillum sp. JPD-1.</title>
        <authorList>
            <person name="Goris T."/>
        </authorList>
    </citation>
    <scope>NUCLEOTIDE SEQUENCE [LARGE SCALE GENOMIC DNA]</scope>
    <source>
        <strain evidence="8">JPD-1</strain>
    </source>
</reference>
<gene>
    <name evidence="7" type="ORF">SJPD1_1869</name>
</gene>
<dbReference type="GO" id="GO:0015171">
    <property type="term" value="F:amino acid transmembrane transporter activity"/>
    <property type="evidence" value="ECO:0007669"/>
    <property type="project" value="TreeGrafter"/>
</dbReference>
<evidence type="ECO:0000256" key="2">
    <source>
        <dbReference type="ARBA" id="ARBA00022475"/>
    </source>
</evidence>
<feature type="transmembrane region" description="Helical" evidence="6">
    <location>
        <begin position="185"/>
        <end position="203"/>
    </location>
</feature>
<dbReference type="GO" id="GO:0005886">
    <property type="term" value="C:plasma membrane"/>
    <property type="evidence" value="ECO:0007669"/>
    <property type="project" value="UniProtKB-SubCell"/>
</dbReference>
<evidence type="ECO:0000256" key="1">
    <source>
        <dbReference type="ARBA" id="ARBA00004651"/>
    </source>
</evidence>
<keyword evidence="3 6" id="KW-0812">Transmembrane</keyword>
<dbReference type="InterPro" id="IPR001123">
    <property type="entry name" value="LeuE-type"/>
</dbReference>
<keyword evidence="4 6" id="KW-1133">Transmembrane helix</keyword>
<dbReference type="AlphaFoldDB" id="A0A290HTL2"/>
<dbReference type="Pfam" id="PF01810">
    <property type="entry name" value="LysE"/>
    <property type="match status" value="1"/>
</dbReference>
<feature type="transmembrane region" description="Helical" evidence="6">
    <location>
        <begin position="150"/>
        <end position="173"/>
    </location>
</feature>
<accession>A0A290HTL2</accession>
<evidence type="ECO:0000256" key="3">
    <source>
        <dbReference type="ARBA" id="ARBA00022692"/>
    </source>
</evidence>
<feature type="transmembrane region" description="Helical" evidence="6">
    <location>
        <begin position="117"/>
        <end position="138"/>
    </location>
</feature>
<dbReference type="Proteomes" id="UP000217349">
    <property type="component" value="Chromosome"/>
</dbReference>
<evidence type="ECO:0000313" key="7">
    <source>
        <dbReference type="EMBL" id="ATB69974.1"/>
    </source>
</evidence>
<sequence>MFDIQNYYSFIAAILVFQLIPGAGTIAILNATARNGIKAGLGAVLGTLLGDFAFMIAALAGLAAIMQQNPFLFEMLQYFGAGYLCWLGVGLLRTKIESDTGKVEPRKSALVYFKQAFFVSITNPKVMLFFVAFFPLFLRPDASNVTLGAMILHVSLISLAYQALLVLLGNTLAHKLKTFPLARQIATRLAGIALIAFGIKLVSHNR</sequence>
<protein>
    <submittedName>
        <fullName evidence="7">Amino acid efflux protein</fullName>
    </submittedName>
</protein>
<proteinExistence type="predicted"/>
<dbReference type="PIRSF" id="PIRSF006324">
    <property type="entry name" value="LeuE"/>
    <property type="match status" value="1"/>
</dbReference>
<evidence type="ECO:0000256" key="6">
    <source>
        <dbReference type="SAM" id="Phobius"/>
    </source>
</evidence>
<dbReference type="RefSeq" id="WP_096046912.1">
    <property type="nucleotide sequence ID" value="NZ_CP023275.1"/>
</dbReference>
<dbReference type="EMBL" id="CP023275">
    <property type="protein sequence ID" value="ATB69974.1"/>
    <property type="molecule type" value="Genomic_DNA"/>
</dbReference>
<keyword evidence="2" id="KW-1003">Cell membrane</keyword>
<feature type="transmembrane region" description="Helical" evidence="6">
    <location>
        <begin position="78"/>
        <end position="96"/>
    </location>
</feature>